<dbReference type="EMBL" id="JANUGP010000042">
    <property type="protein sequence ID" value="MCS0606035.1"/>
    <property type="molecule type" value="Genomic_DNA"/>
</dbReference>
<gene>
    <name evidence="1" type="ORF">NX794_33225</name>
</gene>
<accession>A0ABT2BC77</accession>
<protein>
    <submittedName>
        <fullName evidence="1">Uncharacterized protein</fullName>
    </submittedName>
</protein>
<organism evidence="1 2">
    <name type="scientific">Streptomyces pyxinicus</name>
    <dbReference type="NCBI Taxonomy" id="2970331"/>
    <lineage>
        <taxon>Bacteria</taxon>
        <taxon>Bacillati</taxon>
        <taxon>Actinomycetota</taxon>
        <taxon>Actinomycetes</taxon>
        <taxon>Kitasatosporales</taxon>
        <taxon>Streptomycetaceae</taxon>
        <taxon>Streptomyces</taxon>
    </lineage>
</organism>
<name>A0ABT2BC77_9ACTN</name>
<reference evidence="1 2" key="1">
    <citation type="submission" date="2022-08" db="EMBL/GenBank/DDBJ databases">
        <authorList>
            <person name="Somphong A."/>
            <person name="Phongsopitanun W."/>
        </authorList>
    </citation>
    <scope>NUCLEOTIDE SEQUENCE [LARGE SCALE GENOMIC DNA]</scope>
    <source>
        <strain evidence="1 2">LP11</strain>
    </source>
</reference>
<keyword evidence="2" id="KW-1185">Reference proteome</keyword>
<sequence length="106" mass="11747">MKLRLPIRIVRTRELDELRAKADSVDTATVHTAAALFALQVVHGDRARTLDHLDRVVDDLQLHILRRARAEQLLQEIDPTGLPEAAAAQILTAREALIRGGEEVTA</sequence>
<evidence type="ECO:0000313" key="2">
    <source>
        <dbReference type="Proteomes" id="UP001205612"/>
    </source>
</evidence>
<proteinExistence type="predicted"/>
<evidence type="ECO:0000313" key="1">
    <source>
        <dbReference type="EMBL" id="MCS0606035.1"/>
    </source>
</evidence>
<comment type="caution">
    <text evidence="1">The sequence shown here is derived from an EMBL/GenBank/DDBJ whole genome shotgun (WGS) entry which is preliminary data.</text>
</comment>
<dbReference type="RefSeq" id="WP_258783398.1">
    <property type="nucleotide sequence ID" value="NZ_JANUGP010000042.1"/>
</dbReference>
<dbReference type="Proteomes" id="UP001205612">
    <property type="component" value="Unassembled WGS sequence"/>
</dbReference>